<proteinExistence type="predicted"/>
<evidence type="ECO:0000313" key="4">
    <source>
        <dbReference type="Proteomes" id="UP000178893"/>
    </source>
</evidence>
<reference evidence="3 4" key="1">
    <citation type="journal article" date="2016" name="Nat. Commun.">
        <title>Thousands of microbial genomes shed light on interconnected biogeochemical processes in an aquifer system.</title>
        <authorList>
            <person name="Anantharaman K."/>
            <person name="Brown C.T."/>
            <person name="Hug L.A."/>
            <person name="Sharon I."/>
            <person name="Castelle C.J."/>
            <person name="Probst A.J."/>
            <person name="Thomas B.C."/>
            <person name="Singh A."/>
            <person name="Wilkins M.J."/>
            <person name="Karaoz U."/>
            <person name="Brodie E.L."/>
            <person name="Williams K.H."/>
            <person name="Hubbard S.S."/>
            <person name="Banfield J.F."/>
        </authorList>
    </citation>
    <scope>NUCLEOTIDE SEQUENCE [LARGE SCALE GENOMIC DNA]</scope>
</reference>
<dbReference type="Pfam" id="PF04977">
    <property type="entry name" value="DivIC"/>
    <property type="match status" value="1"/>
</dbReference>
<gene>
    <name evidence="3" type="ORF">A2V72_00480</name>
</gene>
<comment type="caution">
    <text evidence="3">The sequence shown here is derived from an EMBL/GenBank/DDBJ whole genome shotgun (WGS) entry which is preliminary data.</text>
</comment>
<organism evidence="3 4">
    <name type="scientific">Candidatus Nealsonbacteria bacterium RBG_13_37_56</name>
    <dbReference type="NCBI Taxonomy" id="1801661"/>
    <lineage>
        <taxon>Bacteria</taxon>
        <taxon>Candidatus Nealsoniibacteriota</taxon>
    </lineage>
</organism>
<dbReference type="Proteomes" id="UP000178893">
    <property type="component" value="Unassembled WGS sequence"/>
</dbReference>
<evidence type="ECO:0000313" key="3">
    <source>
        <dbReference type="EMBL" id="OGZ17961.1"/>
    </source>
</evidence>
<keyword evidence="1" id="KW-0175">Coiled coil</keyword>
<keyword evidence="2" id="KW-0472">Membrane</keyword>
<keyword evidence="2" id="KW-0812">Transmembrane</keyword>
<keyword evidence="2" id="KW-1133">Transmembrane helix</keyword>
<sequence length="130" mass="15595">MISKFKKNKKDKSFKSKIFSAFLVVLILFIIIFIVFTDWRINKRRDELLERASILKQEVQILEEKNRELKEKKSESESEDFLEKVAREQLELKKPGEEVVVIQKEPSSAEALEDKEKKTWWENFKSIFQK</sequence>
<name>A0A1G2DY33_9BACT</name>
<dbReference type="AlphaFoldDB" id="A0A1G2DY33"/>
<feature type="transmembrane region" description="Helical" evidence="2">
    <location>
        <begin position="21"/>
        <end position="41"/>
    </location>
</feature>
<dbReference type="EMBL" id="MHLW01000021">
    <property type="protein sequence ID" value="OGZ17961.1"/>
    <property type="molecule type" value="Genomic_DNA"/>
</dbReference>
<evidence type="ECO:0000256" key="1">
    <source>
        <dbReference type="SAM" id="Coils"/>
    </source>
</evidence>
<feature type="coiled-coil region" evidence="1">
    <location>
        <begin position="45"/>
        <end position="79"/>
    </location>
</feature>
<protein>
    <recommendedName>
        <fullName evidence="5">Cell division protein FtsL</fullName>
    </recommendedName>
</protein>
<dbReference type="InterPro" id="IPR007060">
    <property type="entry name" value="FtsL/DivIC"/>
</dbReference>
<accession>A0A1G2DY33</accession>
<evidence type="ECO:0008006" key="5">
    <source>
        <dbReference type="Google" id="ProtNLM"/>
    </source>
</evidence>
<evidence type="ECO:0000256" key="2">
    <source>
        <dbReference type="SAM" id="Phobius"/>
    </source>
</evidence>